<dbReference type="RefSeq" id="WP_091874339.1">
    <property type="nucleotide sequence ID" value="NZ_FNAO01000020.1"/>
</dbReference>
<dbReference type="GO" id="GO:0016491">
    <property type="term" value="F:oxidoreductase activity"/>
    <property type="evidence" value="ECO:0007669"/>
    <property type="project" value="InterPro"/>
</dbReference>
<dbReference type="Proteomes" id="UP000199109">
    <property type="component" value="Unassembled WGS sequence"/>
</dbReference>
<proteinExistence type="inferred from homology"/>
<sequence length="453" mass="50452">MKYYVLYVLTCLAFGTSAQSIRKNYQEMTVAEKSALVNAFYQLRTGPDLISDLATFHSDNFNFGNSPRPDIHFNLPDEPQRQIFFAWHRMQMLEIERAMQTIDPRISMPWWDSSTDQSTTSPLWAPDFMGQFDNVWALNRNLGGNGPLPNATTVTAVQNSSDFLIYSNDMERGATHRGAHAWIGGAMSTPLSPRDPVFYLHHTYIDKLWAEWESVHQGESSFTITSMLRYDGTYVFDGTTLPSTDPDDLVSSNALGVFYAENRLAEMYGYTVSNAHSPVENFYYQYAIEAGNGFMVPSGANCKIESINGIMLVPGFEAAAGALFVGTIDTDNQVLPQALSLSAKNTIRQDLFGYDKAILDGNAFNPKEFVANDMTITYSPNPFTDVIGVQMDRSVRASTVVIYNLSGRIVASRSFKNKAHLEVDNLTDLQIGLYIIEVIANGETVLRGKVIKG</sequence>
<dbReference type="PANTHER" id="PTHR11474">
    <property type="entry name" value="TYROSINASE FAMILY MEMBER"/>
    <property type="match status" value="1"/>
</dbReference>
<protein>
    <submittedName>
        <fullName evidence="6">Tyrosinase</fullName>
    </submittedName>
</protein>
<dbReference type="STRING" id="641691.SAMN05421636_1209"/>
<feature type="domain" description="Tyrosinase copper-binding" evidence="5">
    <location>
        <begin position="195"/>
        <end position="206"/>
    </location>
</feature>
<dbReference type="AlphaFoldDB" id="A0A1G7JAM5"/>
<dbReference type="PANTHER" id="PTHR11474:SF126">
    <property type="entry name" value="TYROSINASE-LIKE PROTEIN TYR-1-RELATED"/>
    <property type="match status" value="1"/>
</dbReference>
<keyword evidence="4" id="KW-0186">Copper</keyword>
<reference evidence="6 7" key="1">
    <citation type="submission" date="2016-10" db="EMBL/GenBank/DDBJ databases">
        <authorList>
            <person name="de Groot N.N."/>
        </authorList>
    </citation>
    <scope>NUCLEOTIDE SEQUENCE [LARGE SCALE GENOMIC DNA]</scope>
    <source>
        <strain evidence="6 7">DSM 23421</strain>
    </source>
</reference>
<dbReference type="InterPro" id="IPR002227">
    <property type="entry name" value="Tyrosinase_Cu-bd"/>
</dbReference>
<dbReference type="PROSITE" id="PS00498">
    <property type="entry name" value="TYROSINASE_2"/>
    <property type="match status" value="1"/>
</dbReference>
<dbReference type="Gene3D" id="1.10.1280.10">
    <property type="entry name" value="Di-copper center containing domain from catechol oxidase"/>
    <property type="match status" value="2"/>
</dbReference>
<evidence type="ECO:0000313" key="6">
    <source>
        <dbReference type="EMBL" id="SDF21529.1"/>
    </source>
</evidence>
<dbReference type="SUPFAM" id="SSF48056">
    <property type="entry name" value="Di-copper centre-containing domain"/>
    <property type="match status" value="1"/>
</dbReference>
<accession>A0A1G7JAM5</accession>
<dbReference type="GO" id="GO:0046872">
    <property type="term" value="F:metal ion binding"/>
    <property type="evidence" value="ECO:0007669"/>
    <property type="project" value="UniProtKB-KW"/>
</dbReference>
<dbReference type="Pfam" id="PF18962">
    <property type="entry name" value="Por_Secre_tail"/>
    <property type="match status" value="1"/>
</dbReference>
<dbReference type="InterPro" id="IPR050316">
    <property type="entry name" value="Tyrosinase/Hemocyanin"/>
</dbReference>
<dbReference type="Pfam" id="PF00264">
    <property type="entry name" value="Tyrosinase"/>
    <property type="match status" value="2"/>
</dbReference>
<comment type="similarity">
    <text evidence="1">Belongs to the tyrosinase family.</text>
</comment>
<evidence type="ECO:0000259" key="5">
    <source>
        <dbReference type="PROSITE" id="PS00498"/>
    </source>
</evidence>
<keyword evidence="2" id="KW-0479">Metal-binding</keyword>
<dbReference type="NCBIfam" id="TIGR04183">
    <property type="entry name" value="Por_Secre_tail"/>
    <property type="match status" value="1"/>
</dbReference>
<dbReference type="InterPro" id="IPR008922">
    <property type="entry name" value="Di-copper_centre_dom_sf"/>
</dbReference>
<dbReference type="EMBL" id="FNAO01000020">
    <property type="protein sequence ID" value="SDF21529.1"/>
    <property type="molecule type" value="Genomic_DNA"/>
</dbReference>
<evidence type="ECO:0000313" key="7">
    <source>
        <dbReference type="Proteomes" id="UP000199109"/>
    </source>
</evidence>
<organism evidence="6 7">
    <name type="scientific">Pricia antarctica</name>
    <dbReference type="NCBI Taxonomy" id="641691"/>
    <lineage>
        <taxon>Bacteria</taxon>
        <taxon>Pseudomonadati</taxon>
        <taxon>Bacteroidota</taxon>
        <taxon>Flavobacteriia</taxon>
        <taxon>Flavobacteriales</taxon>
        <taxon>Flavobacteriaceae</taxon>
        <taxon>Pricia</taxon>
    </lineage>
</organism>
<evidence type="ECO:0000256" key="2">
    <source>
        <dbReference type="ARBA" id="ARBA00022723"/>
    </source>
</evidence>
<name>A0A1G7JAM5_9FLAO</name>
<evidence type="ECO:0000256" key="1">
    <source>
        <dbReference type="ARBA" id="ARBA00009928"/>
    </source>
</evidence>
<dbReference type="OrthoDB" id="2874181at2"/>
<keyword evidence="3" id="KW-0732">Signal</keyword>
<gene>
    <name evidence="6" type="ORF">SAMN05421636_1209</name>
</gene>
<evidence type="ECO:0000256" key="4">
    <source>
        <dbReference type="ARBA" id="ARBA00023008"/>
    </source>
</evidence>
<dbReference type="InterPro" id="IPR026444">
    <property type="entry name" value="Secre_tail"/>
</dbReference>
<evidence type="ECO:0000256" key="3">
    <source>
        <dbReference type="ARBA" id="ARBA00022729"/>
    </source>
</evidence>
<keyword evidence="7" id="KW-1185">Reference proteome</keyword>